<keyword evidence="1" id="KW-0812">Transmembrane</keyword>
<sequence length="396" mass="44570">MAHAGMERVMDTDNIELLHINAIRREYQRIEQNWLTLHFKLSIALAIFAFAAECLLGVLVMRTDILTTTIGRYVLKFILVPSAMSFGLVALGALFVRSKRVSHDGKVYAVSIVYTLICFALFSAHSAFVSMYYLFAVAILLTTIYASYTLTGFITVLSLVSLTVSELFIQWDLDKVSVFSSSERMFNFLIAVVILIGCGMVCAVIINYEKKKNEASIQKEMEREMLKHRLQIDELTGVFSRKALHDAMRDLTTGLDPTGYVFAIADIDNFKEVNDQHGHHVGDQCLIAFSRVLNARFRKESVFRYGGDEFCILTRGVSVSAFVARCEQAQADLLELHFEEAPSLQFTASFGISLYNPDCDNAARLFIHADQALYEAKRGRNAIRVFERDATPQGEL</sequence>
<dbReference type="InterPro" id="IPR000160">
    <property type="entry name" value="GGDEF_dom"/>
</dbReference>
<accession>A0A644XQW6</accession>
<dbReference type="AlphaFoldDB" id="A0A644XQW6"/>
<keyword evidence="1" id="KW-0472">Membrane</keyword>
<feature type="transmembrane region" description="Helical" evidence="1">
    <location>
        <begin position="185"/>
        <end position="208"/>
    </location>
</feature>
<reference evidence="3" key="1">
    <citation type="submission" date="2019-08" db="EMBL/GenBank/DDBJ databases">
        <authorList>
            <person name="Kucharzyk K."/>
            <person name="Murdoch R.W."/>
            <person name="Higgins S."/>
            <person name="Loffler F."/>
        </authorList>
    </citation>
    <scope>NUCLEOTIDE SEQUENCE</scope>
</reference>
<feature type="transmembrane region" description="Helical" evidence="1">
    <location>
        <begin position="73"/>
        <end position="95"/>
    </location>
</feature>
<proteinExistence type="predicted"/>
<dbReference type="InterPro" id="IPR043128">
    <property type="entry name" value="Rev_trsase/Diguanyl_cyclase"/>
</dbReference>
<name>A0A644XQW6_9ZZZZ</name>
<gene>
    <name evidence="3" type="ORF">SDC9_64703</name>
</gene>
<dbReference type="Pfam" id="PF00990">
    <property type="entry name" value="GGDEF"/>
    <property type="match status" value="1"/>
</dbReference>
<dbReference type="NCBIfam" id="TIGR00254">
    <property type="entry name" value="GGDEF"/>
    <property type="match status" value="1"/>
</dbReference>
<evidence type="ECO:0000259" key="2">
    <source>
        <dbReference type="PROSITE" id="PS50887"/>
    </source>
</evidence>
<evidence type="ECO:0000256" key="1">
    <source>
        <dbReference type="SAM" id="Phobius"/>
    </source>
</evidence>
<feature type="transmembrane region" description="Helical" evidence="1">
    <location>
        <begin position="107"/>
        <end position="125"/>
    </location>
</feature>
<dbReference type="EMBL" id="VSSQ01002955">
    <property type="protein sequence ID" value="MPM18297.1"/>
    <property type="molecule type" value="Genomic_DNA"/>
</dbReference>
<keyword evidence="1" id="KW-1133">Transmembrane helix</keyword>
<feature type="transmembrane region" description="Helical" evidence="1">
    <location>
        <begin position="41"/>
        <end position="61"/>
    </location>
</feature>
<dbReference type="PANTHER" id="PTHR45138:SF9">
    <property type="entry name" value="DIGUANYLATE CYCLASE DGCM-RELATED"/>
    <property type="match status" value="1"/>
</dbReference>
<dbReference type="InterPro" id="IPR050469">
    <property type="entry name" value="Diguanylate_Cyclase"/>
</dbReference>
<feature type="domain" description="GGDEF" evidence="2">
    <location>
        <begin position="258"/>
        <end position="388"/>
    </location>
</feature>
<evidence type="ECO:0000313" key="3">
    <source>
        <dbReference type="EMBL" id="MPM18297.1"/>
    </source>
</evidence>
<dbReference type="SMART" id="SM00267">
    <property type="entry name" value="GGDEF"/>
    <property type="match status" value="1"/>
</dbReference>
<feature type="transmembrane region" description="Helical" evidence="1">
    <location>
        <begin position="132"/>
        <end position="165"/>
    </location>
</feature>
<dbReference type="InterPro" id="IPR029787">
    <property type="entry name" value="Nucleotide_cyclase"/>
</dbReference>
<dbReference type="PROSITE" id="PS50887">
    <property type="entry name" value="GGDEF"/>
    <property type="match status" value="1"/>
</dbReference>
<dbReference type="Gene3D" id="3.30.70.270">
    <property type="match status" value="1"/>
</dbReference>
<dbReference type="GO" id="GO:0052621">
    <property type="term" value="F:diguanylate cyclase activity"/>
    <property type="evidence" value="ECO:0007669"/>
    <property type="project" value="TreeGrafter"/>
</dbReference>
<dbReference type="CDD" id="cd01949">
    <property type="entry name" value="GGDEF"/>
    <property type="match status" value="1"/>
</dbReference>
<protein>
    <recommendedName>
        <fullName evidence="2">GGDEF domain-containing protein</fullName>
    </recommendedName>
</protein>
<comment type="caution">
    <text evidence="3">The sequence shown here is derived from an EMBL/GenBank/DDBJ whole genome shotgun (WGS) entry which is preliminary data.</text>
</comment>
<organism evidence="3">
    <name type="scientific">bioreactor metagenome</name>
    <dbReference type="NCBI Taxonomy" id="1076179"/>
    <lineage>
        <taxon>unclassified sequences</taxon>
        <taxon>metagenomes</taxon>
        <taxon>ecological metagenomes</taxon>
    </lineage>
</organism>
<dbReference type="SUPFAM" id="SSF55073">
    <property type="entry name" value="Nucleotide cyclase"/>
    <property type="match status" value="1"/>
</dbReference>
<dbReference type="PANTHER" id="PTHR45138">
    <property type="entry name" value="REGULATORY COMPONENTS OF SENSORY TRANSDUCTION SYSTEM"/>
    <property type="match status" value="1"/>
</dbReference>